<accession>A0ABQ2JDA0</accession>
<sequence>MEWNGLTALWQVRPACSGSALEVVMEAGYRPVGMEQEPGGPEPAAPSASRPVVAGKVGNPSLLPSAAVARMETWNSARSS</sequence>
<reference evidence="2" key="1">
    <citation type="journal article" date="2019" name="Int. J. Syst. Evol. Microbiol.">
        <title>The Global Catalogue of Microorganisms (GCM) 10K type strain sequencing project: providing services to taxonomists for standard genome sequencing and annotation.</title>
        <authorList>
            <consortium name="The Broad Institute Genomics Platform"/>
            <consortium name="The Broad Institute Genome Sequencing Center for Infectious Disease"/>
            <person name="Wu L."/>
            <person name="Ma J."/>
        </authorList>
    </citation>
    <scope>NUCLEOTIDE SEQUENCE [LARGE SCALE GENOMIC DNA]</scope>
    <source>
        <strain evidence="2">CGMCC 4.7323</strain>
    </source>
</reference>
<evidence type="ECO:0000313" key="2">
    <source>
        <dbReference type="Proteomes" id="UP000600080"/>
    </source>
</evidence>
<evidence type="ECO:0000313" key="1">
    <source>
        <dbReference type="EMBL" id="GGN44135.1"/>
    </source>
</evidence>
<keyword evidence="2" id="KW-1185">Reference proteome</keyword>
<proteinExistence type="predicted"/>
<dbReference type="Proteomes" id="UP000600080">
    <property type="component" value="Unassembled WGS sequence"/>
</dbReference>
<name>A0ABQ2JDA0_9ACTN</name>
<gene>
    <name evidence="1" type="ORF">GCM10012285_26420</name>
</gene>
<comment type="caution">
    <text evidence="1">The sequence shown here is derived from an EMBL/GenBank/DDBJ whole genome shotgun (WGS) entry which is preliminary data.</text>
</comment>
<dbReference type="EMBL" id="BMND01000009">
    <property type="protein sequence ID" value="GGN44135.1"/>
    <property type="molecule type" value="Genomic_DNA"/>
</dbReference>
<organism evidence="1 2">
    <name type="scientific">Streptomyces kronopolitis</name>
    <dbReference type="NCBI Taxonomy" id="1612435"/>
    <lineage>
        <taxon>Bacteria</taxon>
        <taxon>Bacillati</taxon>
        <taxon>Actinomycetota</taxon>
        <taxon>Actinomycetes</taxon>
        <taxon>Kitasatosporales</taxon>
        <taxon>Streptomycetaceae</taxon>
        <taxon>Streptomyces</taxon>
    </lineage>
</organism>
<protein>
    <submittedName>
        <fullName evidence="1">Uncharacterized protein</fullName>
    </submittedName>
</protein>